<accession>L0DU16</accession>
<dbReference type="InterPro" id="IPR011146">
    <property type="entry name" value="HIT-like"/>
</dbReference>
<feature type="domain" description="HIT" evidence="4">
    <location>
        <begin position="5"/>
        <end position="114"/>
    </location>
</feature>
<dbReference type="eggNOG" id="COG0537">
    <property type="taxonomic scope" value="Bacteria"/>
</dbReference>
<dbReference type="PROSITE" id="PS00892">
    <property type="entry name" value="HIT_1"/>
    <property type="match status" value="1"/>
</dbReference>
<dbReference type="OrthoDB" id="9784774at2"/>
<dbReference type="AlphaFoldDB" id="L0DU16"/>
<dbReference type="InterPro" id="IPR001310">
    <property type="entry name" value="Histidine_triad_HIT"/>
</dbReference>
<dbReference type="PANTHER" id="PTHR23089">
    <property type="entry name" value="HISTIDINE TRIAD HIT PROTEIN"/>
    <property type="match status" value="1"/>
</dbReference>
<dbReference type="HOGENOM" id="CLU_056776_8_1_6"/>
<dbReference type="RefSeq" id="WP_015257645.1">
    <property type="nucleotide sequence ID" value="NC_019902.2"/>
</dbReference>
<proteinExistence type="predicted"/>
<protein>
    <submittedName>
        <fullName evidence="5">Histidine triad (HIT) protein</fullName>
    </submittedName>
</protein>
<dbReference type="PATRIC" id="fig|1255043.3.peg.818"/>
<dbReference type="InterPro" id="IPR019808">
    <property type="entry name" value="Histidine_triad_CS"/>
</dbReference>
<dbReference type="Gene3D" id="3.30.428.10">
    <property type="entry name" value="HIT-like"/>
    <property type="match status" value="1"/>
</dbReference>
<reference evidence="5" key="1">
    <citation type="submission" date="2015-12" db="EMBL/GenBank/DDBJ databases">
        <authorList>
            <person name="Tikhonova T.V."/>
            <person name="Pavlov A.R."/>
            <person name="Beletsky A.V."/>
            <person name="Mardanov A.V."/>
            <person name="Sorokin D.Y."/>
            <person name="Ravin N.V."/>
            <person name="Popov V.O."/>
        </authorList>
    </citation>
    <scope>NUCLEOTIDE SEQUENCE</scope>
    <source>
        <strain evidence="5">DSM 14787</strain>
    </source>
</reference>
<organism evidence="5 6">
    <name type="scientific">Thioalkalivibrio nitratireducens (strain DSM 14787 / UNIQEM 213 / ALEN2)</name>
    <dbReference type="NCBI Taxonomy" id="1255043"/>
    <lineage>
        <taxon>Bacteria</taxon>
        <taxon>Pseudomonadati</taxon>
        <taxon>Pseudomonadota</taxon>
        <taxon>Gammaproteobacteria</taxon>
        <taxon>Chromatiales</taxon>
        <taxon>Ectothiorhodospiraceae</taxon>
        <taxon>Thioalkalivibrio</taxon>
    </lineage>
</organism>
<evidence type="ECO:0000313" key="6">
    <source>
        <dbReference type="Proteomes" id="UP000010809"/>
    </source>
</evidence>
<sequence>MSDCVFCRIVAGEIPARIILKTDTVLAFHDLNPQAPGHALVIPRRHIATLNDASESDRAILGDLMLAGAEVARILGFAESGYRTVTNCNPDGGQTVYHIHLHVLGGRRLSWPPG</sequence>
<dbReference type="GO" id="GO:0003824">
    <property type="term" value="F:catalytic activity"/>
    <property type="evidence" value="ECO:0007669"/>
    <property type="project" value="InterPro"/>
</dbReference>
<gene>
    <name evidence="5" type="ordered locus">TVNIR_0812</name>
</gene>
<dbReference type="Pfam" id="PF01230">
    <property type="entry name" value="HIT"/>
    <property type="match status" value="1"/>
</dbReference>
<feature type="active site" description="Tele-AMP-histidine intermediate" evidence="1">
    <location>
        <position position="100"/>
    </location>
</feature>
<keyword evidence="6" id="KW-1185">Reference proteome</keyword>
<dbReference type="PRINTS" id="PR00332">
    <property type="entry name" value="HISTRIAD"/>
</dbReference>
<evidence type="ECO:0000256" key="2">
    <source>
        <dbReference type="PIRSR" id="PIRSR601310-3"/>
    </source>
</evidence>
<dbReference type="KEGG" id="tni:TVNIR_0812"/>
<feature type="short sequence motif" description="Histidine triad motif" evidence="2 3">
    <location>
        <begin position="98"/>
        <end position="102"/>
    </location>
</feature>
<dbReference type="CDD" id="cd01276">
    <property type="entry name" value="PKCI_related"/>
    <property type="match status" value="1"/>
</dbReference>
<evidence type="ECO:0000259" key="4">
    <source>
        <dbReference type="PROSITE" id="PS51084"/>
    </source>
</evidence>
<dbReference type="PROSITE" id="PS51084">
    <property type="entry name" value="HIT_2"/>
    <property type="match status" value="1"/>
</dbReference>
<evidence type="ECO:0000256" key="3">
    <source>
        <dbReference type="PROSITE-ProRule" id="PRU00464"/>
    </source>
</evidence>
<evidence type="ECO:0000313" key="5">
    <source>
        <dbReference type="EMBL" id="AGA32502.1"/>
    </source>
</evidence>
<dbReference type="Proteomes" id="UP000010809">
    <property type="component" value="Chromosome"/>
</dbReference>
<dbReference type="InterPro" id="IPR036265">
    <property type="entry name" value="HIT-like_sf"/>
</dbReference>
<dbReference type="SUPFAM" id="SSF54197">
    <property type="entry name" value="HIT-like"/>
    <property type="match status" value="1"/>
</dbReference>
<dbReference type="EMBL" id="CP003989">
    <property type="protein sequence ID" value="AGA32502.1"/>
    <property type="molecule type" value="Genomic_DNA"/>
</dbReference>
<name>L0DU16_THIND</name>
<evidence type="ECO:0000256" key="1">
    <source>
        <dbReference type="PIRSR" id="PIRSR601310-1"/>
    </source>
</evidence>
<dbReference type="STRING" id="1255043.TVNIR_0812"/>